<feature type="region of interest" description="Domain I" evidence="6">
    <location>
        <begin position="1"/>
        <end position="64"/>
    </location>
</feature>
<feature type="domain" description="DNA helicase Holliday junction RuvA type" evidence="7">
    <location>
        <begin position="1"/>
        <end position="62"/>
    </location>
</feature>
<dbReference type="InterPro" id="IPR011114">
    <property type="entry name" value="RuvA_C"/>
</dbReference>
<dbReference type="InterPro" id="IPR010994">
    <property type="entry name" value="RuvA_2-like"/>
</dbReference>
<keyword evidence="9" id="KW-0347">Helicase</keyword>
<protein>
    <recommendedName>
        <fullName evidence="6">Holliday junction branch migration complex subunit RuvA</fullName>
    </recommendedName>
</protein>
<keyword evidence="9" id="KW-0547">Nucleotide-binding</keyword>
<dbReference type="GO" id="GO:0006310">
    <property type="term" value="P:DNA recombination"/>
    <property type="evidence" value="ECO:0007669"/>
    <property type="project" value="UniProtKB-UniRule"/>
</dbReference>
<dbReference type="SUPFAM" id="SSF46929">
    <property type="entry name" value="DNA helicase RuvA subunit, C-terminal domain"/>
    <property type="match status" value="1"/>
</dbReference>
<dbReference type="Pfam" id="PF14520">
    <property type="entry name" value="HHH_5"/>
    <property type="match status" value="1"/>
</dbReference>
<dbReference type="OrthoDB" id="5293449at2"/>
<evidence type="ECO:0000313" key="9">
    <source>
        <dbReference type="EMBL" id="BBF80453.1"/>
    </source>
</evidence>
<dbReference type="GO" id="GO:0005524">
    <property type="term" value="F:ATP binding"/>
    <property type="evidence" value="ECO:0007669"/>
    <property type="project" value="InterPro"/>
</dbReference>
<dbReference type="InterPro" id="IPR013849">
    <property type="entry name" value="DNA_helicase_Holl-junc_RuvA_I"/>
</dbReference>
<reference evidence="10" key="1">
    <citation type="journal article" date="2017" name="Biotechnol. Biofuels">
        <title>Evaluation of environmental bacterial communities as a factor affecting the growth of duckweed Lemna minor.</title>
        <authorList>
            <person name="Ishizawa H."/>
            <person name="Kuroda M."/>
            <person name="Morikawa M."/>
            <person name="Ike M."/>
        </authorList>
    </citation>
    <scope>NUCLEOTIDE SEQUENCE [LARGE SCALE GENOMIC DNA]</scope>
    <source>
        <strain evidence="10">M6</strain>
    </source>
</reference>
<dbReference type="Gene3D" id="1.10.150.20">
    <property type="entry name" value="5' to 3' exonuclease, C-terminal subdomain"/>
    <property type="match status" value="1"/>
</dbReference>
<feature type="region of interest" description="Domain III" evidence="6">
    <location>
        <begin position="151"/>
        <end position="205"/>
    </location>
</feature>
<evidence type="ECO:0000256" key="6">
    <source>
        <dbReference type="HAMAP-Rule" id="MF_00031"/>
    </source>
</evidence>
<dbReference type="GO" id="GO:0009378">
    <property type="term" value="F:four-way junction helicase activity"/>
    <property type="evidence" value="ECO:0007669"/>
    <property type="project" value="InterPro"/>
</dbReference>
<dbReference type="Proteomes" id="UP000278756">
    <property type="component" value="Chromosome 1"/>
</dbReference>
<keyword evidence="4 6" id="KW-0233">DNA recombination</keyword>
<keyword evidence="1 6" id="KW-0963">Cytoplasm</keyword>
<comment type="caution">
    <text evidence="6">Lacks conserved residue(s) required for the propagation of feature annotation.</text>
</comment>
<dbReference type="InterPro" id="IPR012340">
    <property type="entry name" value="NA-bd_OB-fold"/>
</dbReference>
<evidence type="ECO:0000259" key="8">
    <source>
        <dbReference type="Pfam" id="PF07499"/>
    </source>
</evidence>
<accession>A0A3G9G5U1</accession>
<evidence type="ECO:0000256" key="5">
    <source>
        <dbReference type="ARBA" id="ARBA00023204"/>
    </source>
</evidence>
<feature type="region of interest" description="Domain II" evidence="6">
    <location>
        <begin position="65"/>
        <end position="142"/>
    </location>
</feature>
<dbReference type="GO" id="GO:0005737">
    <property type="term" value="C:cytoplasm"/>
    <property type="evidence" value="ECO:0007669"/>
    <property type="project" value="UniProtKB-SubCell"/>
</dbReference>
<dbReference type="SUPFAM" id="SSF47781">
    <property type="entry name" value="RuvA domain 2-like"/>
    <property type="match status" value="1"/>
</dbReference>
<comment type="subunit">
    <text evidence="6">Homotetramer. Forms an RuvA(8)-RuvB(12)-Holliday junction (HJ) complex. HJ DNA is sandwiched between 2 RuvA tetramers; dsDNA enters through RuvA and exits via RuvB. An RuvB hexamer assembles on each DNA strand where it exits the tetramer. Each RuvB hexamer is contacted by two RuvA subunits (via domain III) on 2 adjacent RuvB subunits; this complex drives branch migration. In the full resolvosome a probable DNA-RuvA(4)-RuvB(12)-RuvC(2) complex forms which resolves the HJ.</text>
</comment>
<dbReference type="Pfam" id="PF01330">
    <property type="entry name" value="RuvA_N"/>
    <property type="match status" value="1"/>
</dbReference>
<comment type="subcellular location">
    <subcellularLocation>
        <location evidence="6">Cytoplasm</location>
    </subcellularLocation>
</comment>
<dbReference type="RefSeq" id="WP_126420815.1">
    <property type="nucleotide sequence ID" value="NZ_AP018827.1"/>
</dbReference>
<keyword evidence="9" id="KW-0378">Hydrolase</keyword>
<evidence type="ECO:0000256" key="2">
    <source>
        <dbReference type="ARBA" id="ARBA00022763"/>
    </source>
</evidence>
<dbReference type="EMBL" id="AP018827">
    <property type="protein sequence ID" value="BBF80453.1"/>
    <property type="molecule type" value="Genomic_DNA"/>
</dbReference>
<dbReference type="CDD" id="cd14332">
    <property type="entry name" value="UBA_RuvA_C"/>
    <property type="match status" value="1"/>
</dbReference>
<gene>
    <name evidence="6" type="primary">ruvA</name>
    <name evidence="9" type="ORF">EM6_1037</name>
</gene>
<proteinExistence type="inferred from homology"/>
<evidence type="ECO:0000259" key="7">
    <source>
        <dbReference type="Pfam" id="PF01330"/>
    </source>
</evidence>
<feature type="domain" description="Holliday junction DNA helicase RuvA C-terminal" evidence="8">
    <location>
        <begin position="159"/>
        <end position="203"/>
    </location>
</feature>
<name>A0A3G9G5U1_9CAUL</name>
<keyword evidence="5 6" id="KW-0234">DNA repair</keyword>
<evidence type="ECO:0000256" key="3">
    <source>
        <dbReference type="ARBA" id="ARBA00023125"/>
    </source>
</evidence>
<evidence type="ECO:0000313" key="10">
    <source>
        <dbReference type="Proteomes" id="UP000278756"/>
    </source>
</evidence>
<reference evidence="10" key="2">
    <citation type="journal article" date="2017" name="Plant Physiol. Biochem.">
        <title>Differential oxidative and antioxidative response of duckweed Lemna minor toward plant growth promoting/inhibiting bacteria.</title>
        <authorList>
            <person name="Ishizawa H."/>
            <person name="Kuroda M."/>
            <person name="Morikawa M."/>
            <person name="Ike M."/>
        </authorList>
    </citation>
    <scope>NUCLEOTIDE SEQUENCE [LARGE SCALE GENOMIC DNA]</scope>
    <source>
        <strain evidence="10">M6</strain>
    </source>
</reference>
<keyword evidence="3 6" id="KW-0238">DNA-binding</keyword>
<dbReference type="HAMAP" id="MF_00031">
    <property type="entry name" value="DNA_HJ_migration_RuvA"/>
    <property type="match status" value="1"/>
</dbReference>
<keyword evidence="9" id="KW-0067">ATP-binding</keyword>
<dbReference type="Gene3D" id="1.10.8.10">
    <property type="entry name" value="DNA helicase RuvA subunit, C-terminal domain"/>
    <property type="match status" value="1"/>
</dbReference>
<sequence>MIGRLRGILLEIEDDEAVIEVMGVGYIVKCGVRTLANLPGNGQETILHIESQTREDGTRLYGFLSKDERKTFQQLLTVQGVGPKAALSVLDILTPHELAIAVAHEDKTKVNKANGVGPKLAQRIVIELKGKALAVGEAFVPMAPGAVLASVSPTASLNGESVAALMGLGIPEAQSRQAVEAAVKELGPEVELAAVIRASLKLIGK</sequence>
<comment type="function">
    <text evidence="6">The RuvA-RuvB-RuvC complex processes Holliday junction (HJ) DNA during genetic recombination and DNA repair, while the RuvA-RuvB complex plays an important role in the rescue of blocked DNA replication forks via replication fork reversal (RFR). RuvA specifically binds to HJ cruciform DNA, conferring on it an open structure. The RuvB hexamer acts as an ATP-dependent pump, pulling dsDNA into and through the RuvAB complex. HJ branch migration allows RuvC to scan DNA until it finds its consensus sequence, where it cleaves and resolves the cruciform DNA.</text>
</comment>
<comment type="similarity">
    <text evidence="6">Belongs to the RuvA family.</text>
</comment>
<keyword evidence="2 6" id="KW-0227">DNA damage</keyword>
<dbReference type="GO" id="GO:0009379">
    <property type="term" value="C:Holliday junction helicase complex"/>
    <property type="evidence" value="ECO:0007669"/>
    <property type="project" value="InterPro"/>
</dbReference>
<dbReference type="Pfam" id="PF07499">
    <property type="entry name" value="RuvA_C"/>
    <property type="match status" value="1"/>
</dbReference>
<dbReference type="GO" id="GO:0048476">
    <property type="term" value="C:Holliday junction resolvase complex"/>
    <property type="evidence" value="ECO:0007669"/>
    <property type="project" value="UniProtKB-UniRule"/>
</dbReference>
<organism evidence="9 10">
    <name type="scientific">Asticcacaulis excentricus</name>
    <dbReference type="NCBI Taxonomy" id="78587"/>
    <lineage>
        <taxon>Bacteria</taxon>
        <taxon>Pseudomonadati</taxon>
        <taxon>Pseudomonadota</taxon>
        <taxon>Alphaproteobacteria</taxon>
        <taxon>Caulobacterales</taxon>
        <taxon>Caulobacteraceae</taxon>
        <taxon>Asticcacaulis</taxon>
    </lineage>
</organism>
<dbReference type="SUPFAM" id="SSF50249">
    <property type="entry name" value="Nucleic acid-binding proteins"/>
    <property type="match status" value="1"/>
</dbReference>
<dbReference type="AlphaFoldDB" id="A0A3G9G5U1"/>
<evidence type="ECO:0000256" key="1">
    <source>
        <dbReference type="ARBA" id="ARBA00022490"/>
    </source>
</evidence>
<dbReference type="InterPro" id="IPR000085">
    <property type="entry name" value="RuvA"/>
</dbReference>
<comment type="domain">
    <text evidence="6">Has three domains with a flexible linker between the domains II and III and assumes an 'L' shape. Domain III is highly mobile and contacts RuvB.</text>
</comment>
<dbReference type="GO" id="GO:0006281">
    <property type="term" value="P:DNA repair"/>
    <property type="evidence" value="ECO:0007669"/>
    <property type="project" value="UniProtKB-UniRule"/>
</dbReference>
<dbReference type="GO" id="GO:0000400">
    <property type="term" value="F:four-way junction DNA binding"/>
    <property type="evidence" value="ECO:0007669"/>
    <property type="project" value="UniProtKB-UniRule"/>
</dbReference>
<dbReference type="InterPro" id="IPR036267">
    <property type="entry name" value="RuvA_C_sf"/>
</dbReference>
<evidence type="ECO:0000256" key="4">
    <source>
        <dbReference type="ARBA" id="ARBA00023172"/>
    </source>
</evidence>
<dbReference type="Gene3D" id="2.40.50.140">
    <property type="entry name" value="Nucleic acid-binding proteins"/>
    <property type="match status" value="1"/>
</dbReference>
<dbReference type="NCBIfam" id="TIGR00084">
    <property type="entry name" value="ruvA"/>
    <property type="match status" value="1"/>
</dbReference>